<comment type="similarity">
    <text evidence="4">Belongs to the ABC transporter superfamily. Macrolide exporter (TC 3.A.1.122) family.</text>
</comment>
<dbReference type="Gene3D" id="3.40.50.300">
    <property type="entry name" value="P-loop containing nucleotide triphosphate hydrolases"/>
    <property type="match status" value="1"/>
</dbReference>
<evidence type="ECO:0000256" key="1">
    <source>
        <dbReference type="ARBA" id="ARBA00022448"/>
    </source>
</evidence>
<dbReference type="CDD" id="cd03255">
    <property type="entry name" value="ABC_MJ0796_LolCDE_FtsE"/>
    <property type="match status" value="1"/>
</dbReference>
<dbReference type="EMBL" id="JACDQQ010002955">
    <property type="protein sequence ID" value="MBA0089360.1"/>
    <property type="molecule type" value="Genomic_DNA"/>
</dbReference>
<dbReference type="Proteomes" id="UP000567293">
    <property type="component" value="Unassembled WGS sequence"/>
</dbReference>
<dbReference type="InterPro" id="IPR017871">
    <property type="entry name" value="ABC_transporter-like_CS"/>
</dbReference>
<dbReference type="Pfam" id="PF00005">
    <property type="entry name" value="ABC_tran"/>
    <property type="match status" value="1"/>
</dbReference>
<proteinExistence type="inferred from homology"/>
<dbReference type="PANTHER" id="PTHR24220">
    <property type="entry name" value="IMPORT ATP-BINDING PROTEIN"/>
    <property type="match status" value="1"/>
</dbReference>
<evidence type="ECO:0000256" key="2">
    <source>
        <dbReference type="ARBA" id="ARBA00022741"/>
    </source>
</evidence>
<evidence type="ECO:0000313" key="6">
    <source>
        <dbReference type="EMBL" id="MBA0089360.1"/>
    </source>
</evidence>
<dbReference type="PROSITE" id="PS00211">
    <property type="entry name" value="ABC_TRANSPORTER_1"/>
    <property type="match status" value="1"/>
</dbReference>
<protein>
    <submittedName>
        <fullName evidence="6">ABC transporter ATP-binding protein</fullName>
    </submittedName>
</protein>
<dbReference type="SMART" id="SM00382">
    <property type="entry name" value="AAA"/>
    <property type="match status" value="1"/>
</dbReference>
<keyword evidence="1" id="KW-0813">Transport</keyword>
<name>A0A7V8NXL4_9BACT</name>
<reference evidence="6" key="1">
    <citation type="submission" date="2020-06" db="EMBL/GenBank/DDBJ databases">
        <title>Legume-microbial interactions unlock mineral nutrients during tropical forest succession.</title>
        <authorList>
            <person name="Epihov D.Z."/>
        </authorList>
    </citation>
    <scope>NUCLEOTIDE SEQUENCE [LARGE SCALE GENOMIC DNA]</scope>
    <source>
        <strain evidence="6">Pan2503</strain>
    </source>
</reference>
<dbReference type="GO" id="GO:0016887">
    <property type="term" value="F:ATP hydrolysis activity"/>
    <property type="evidence" value="ECO:0007669"/>
    <property type="project" value="InterPro"/>
</dbReference>
<accession>A0A7V8NXL4</accession>
<gene>
    <name evidence="6" type="ORF">HRJ53_30590</name>
</gene>
<feature type="non-terminal residue" evidence="6">
    <location>
        <position position="263"/>
    </location>
</feature>
<dbReference type="AlphaFoldDB" id="A0A7V8NXL4"/>
<comment type="caution">
    <text evidence="6">The sequence shown here is derived from an EMBL/GenBank/DDBJ whole genome shotgun (WGS) entry which is preliminary data.</text>
</comment>
<feature type="domain" description="ABC transporter" evidence="5">
    <location>
        <begin position="8"/>
        <end position="247"/>
    </location>
</feature>
<dbReference type="FunFam" id="3.40.50.300:FF:000032">
    <property type="entry name" value="Export ABC transporter ATP-binding protein"/>
    <property type="match status" value="1"/>
</dbReference>
<dbReference type="InterPro" id="IPR027417">
    <property type="entry name" value="P-loop_NTPase"/>
</dbReference>
<keyword evidence="3 6" id="KW-0067">ATP-binding</keyword>
<evidence type="ECO:0000256" key="4">
    <source>
        <dbReference type="ARBA" id="ARBA00038388"/>
    </source>
</evidence>
<dbReference type="GO" id="GO:0098796">
    <property type="term" value="C:membrane protein complex"/>
    <property type="evidence" value="ECO:0007669"/>
    <property type="project" value="UniProtKB-ARBA"/>
</dbReference>
<dbReference type="InterPro" id="IPR015854">
    <property type="entry name" value="ABC_transpr_LolD-like"/>
</dbReference>
<dbReference type="SUPFAM" id="SSF52540">
    <property type="entry name" value="P-loop containing nucleoside triphosphate hydrolases"/>
    <property type="match status" value="1"/>
</dbReference>
<dbReference type="PROSITE" id="PS50893">
    <property type="entry name" value="ABC_TRANSPORTER_2"/>
    <property type="match status" value="1"/>
</dbReference>
<dbReference type="InterPro" id="IPR003439">
    <property type="entry name" value="ABC_transporter-like_ATP-bd"/>
</dbReference>
<evidence type="ECO:0000313" key="7">
    <source>
        <dbReference type="Proteomes" id="UP000567293"/>
    </source>
</evidence>
<sequence>MGTDGIAVSSREVTKVFGRGDNQVHALRGIDLDIHFGELTMLVGPSGSGKTTLLSVITGLLDATSGELVVLGRRPAKLAQDELILFRRKNLGFVFQQFNLIPALTAAENVAVPLMAGGVKRQQAVARGEEFLATLSMAHRAHALPSELSGGEQQRVALARALVHQPKLIVCDEPTSALDGRTGHAVMDLLSATAVRPDRAVIIVTHDSRIFDFADQIAHMDDGRITSLEQNRKNGALENGLASIPGPIALAEPDLRTFPTTGD</sequence>
<dbReference type="GO" id="GO:0022857">
    <property type="term" value="F:transmembrane transporter activity"/>
    <property type="evidence" value="ECO:0007669"/>
    <property type="project" value="TreeGrafter"/>
</dbReference>
<dbReference type="GO" id="GO:0005524">
    <property type="term" value="F:ATP binding"/>
    <property type="evidence" value="ECO:0007669"/>
    <property type="project" value="UniProtKB-KW"/>
</dbReference>
<evidence type="ECO:0000259" key="5">
    <source>
        <dbReference type="PROSITE" id="PS50893"/>
    </source>
</evidence>
<keyword evidence="7" id="KW-1185">Reference proteome</keyword>
<dbReference type="InterPro" id="IPR003593">
    <property type="entry name" value="AAA+_ATPase"/>
</dbReference>
<dbReference type="GO" id="GO:0005886">
    <property type="term" value="C:plasma membrane"/>
    <property type="evidence" value="ECO:0007669"/>
    <property type="project" value="TreeGrafter"/>
</dbReference>
<evidence type="ECO:0000256" key="3">
    <source>
        <dbReference type="ARBA" id="ARBA00022840"/>
    </source>
</evidence>
<keyword evidence="2" id="KW-0547">Nucleotide-binding</keyword>
<organism evidence="6 7">
    <name type="scientific">Candidatus Acidiferrum panamense</name>
    <dbReference type="NCBI Taxonomy" id="2741543"/>
    <lineage>
        <taxon>Bacteria</taxon>
        <taxon>Pseudomonadati</taxon>
        <taxon>Acidobacteriota</taxon>
        <taxon>Terriglobia</taxon>
        <taxon>Candidatus Acidiferrales</taxon>
        <taxon>Candidatus Acidiferrum</taxon>
    </lineage>
</organism>
<dbReference type="InterPro" id="IPR017911">
    <property type="entry name" value="MacB-like_ATP-bd"/>
</dbReference>